<protein>
    <submittedName>
        <fullName evidence="2">Uncharacterized protein</fullName>
    </submittedName>
</protein>
<feature type="region of interest" description="Disordered" evidence="1">
    <location>
        <begin position="1"/>
        <end position="27"/>
    </location>
</feature>
<organism evidence="2 3">
    <name type="scientific">Muraenolepis orangiensis</name>
    <name type="common">Patagonian moray cod</name>
    <dbReference type="NCBI Taxonomy" id="630683"/>
    <lineage>
        <taxon>Eukaryota</taxon>
        <taxon>Metazoa</taxon>
        <taxon>Chordata</taxon>
        <taxon>Craniata</taxon>
        <taxon>Vertebrata</taxon>
        <taxon>Euteleostomi</taxon>
        <taxon>Actinopterygii</taxon>
        <taxon>Neopterygii</taxon>
        <taxon>Teleostei</taxon>
        <taxon>Neoteleostei</taxon>
        <taxon>Acanthomorphata</taxon>
        <taxon>Zeiogadaria</taxon>
        <taxon>Gadariae</taxon>
        <taxon>Gadiformes</taxon>
        <taxon>Muraenolepidoidei</taxon>
        <taxon>Muraenolepididae</taxon>
        <taxon>Muraenolepis</taxon>
    </lineage>
</organism>
<dbReference type="AlphaFoldDB" id="A0A9Q0DR64"/>
<evidence type="ECO:0000313" key="3">
    <source>
        <dbReference type="Proteomes" id="UP001148018"/>
    </source>
</evidence>
<evidence type="ECO:0000313" key="2">
    <source>
        <dbReference type="EMBL" id="KAJ3592216.1"/>
    </source>
</evidence>
<evidence type="ECO:0000256" key="1">
    <source>
        <dbReference type="SAM" id="MobiDB-lite"/>
    </source>
</evidence>
<gene>
    <name evidence="2" type="ORF">NHX12_007344</name>
</gene>
<name>A0A9Q0DR64_9TELE</name>
<accession>A0A9Q0DR64</accession>
<proteinExistence type="predicted"/>
<feature type="non-terminal residue" evidence="2">
    <location>
        <position position="1"/>
    </location>
</feature>
<keyword evidence="3" id="KW-1185">Reference proteome</keyword>
<sequence>AFSQLPDEESRRGPLGCGHPREQARAAGLWTSQRAGEGRWAVDVPEGRRGPLGCGHPRGQQ</sequence>
<dbReference type="Proteomes" id="UP001148018">
    <property type="component" value="Unassembled WGS sequence"/>
</dbReference>
<comment type="caution">
    <text evidence="2">The sequence shown here is derived from an EMBL/GenBank/DDBJ whole genome shotgun (WGS) entry which is preliminary data.</text>
</comment>
<dbReference type="EMBL" id="JANIIK010000113">
    <property type="protein sequence ID" value="KAJ3592216.1"/>
    <property type="molecule type" value="Genomic_DNA"/>
</dbReference>
<reference evidence="2" key="1">
    <citation type="submission" date="2022-07" db="EMBL/GenBank/DDBJ databases">
        <title>Chromosome-level genome of Muraenolepis orangiensis.</title>
        <authorList>
            <person name="Kim J."/>
        </authorList>
    </citation>
    <scope>NUCLEOTIDE SEQUENCE</scope>
    <source>
        <strain evidence="2">KU_S4_2022</strain>
        <tissue evidence="2">Muscle</tissue>
    </source>
</reference>